<feature type="compositionally biased region" description="Polar residues" evidence="1">
    <location>
        <begin position="66"/>
        <end position="77"/>
    </location>
</feature>
<protein>
    <submittedName>
        <fullName evidence="2">Uncharacterized protein</fullName>
    </submittedName>
</protein>
<evidence type="ECO:0000313" key="2">
    <source>
        <dbReference type="EMBL" id="CAB1419289.1"/>
    </source>
</evidence>
<evidence type="ECO:0000256" key="1">
    <source>
        <dbReference type="SAM" id="MobiDB-lite"/>
    </source>
</evidence>
<evidence type="ECO:0000313" key="3">
    <source>
        <dbReference type="Proteomes" id="UP001153269"/>
    </source>
</evidence>
<dbReference type="EMBL" id="CADEAL010000378">
    <property type="protein sequence ID" value="CAB1419289.1"/>
    <property type="molecule type" value="Genomic_DNA"/>
</dbReference>
<proteinExistence type="predicted"/>
<feature type="compositionally biased region" description="Low complexity" evidence="1">
    <location>
        <begin position="83"/>
        <end position="96"/>
    </location>
</feature>
<sequence>MGHAEMTWLRKKYFVEEVERRCDRKRGAAVHLLWQPQTGKEPPSPSVPGAHLDKHLHQMTRQLKIQSYGETEQNSQAAPPFPIIHSSSPQQPISSSTPPPLPPHHPTDHLL</sequence>
<name>A0A9N7TUZ2_PLEPL</name>
<accession>A0A9N7TUZ2</accession>
<keyword evidence="3" id="KW-1185">Reference proteome</keyword>
<comment type="caution">
    <text evidence="2">The sequence shown here is derived from an EMBL/GenBank/DDBJ whole genome shotgun (WGS) entry which is preliminary data.</text>
</comment>
<dbReference type="Proteomes" id="UP001153269">
    <property type="component" value="Unassembled WGS sequence"/>
</dbReference>
<gene>
    <name evidence="2" type="ORF">PLEPLA_LOCUS7117</name>
</gene>
<feature type="region of interest" description="Disordered" evidence="1">
    <location>
        <begin position="66"/>
        <end position="111"/>
    </location>
</feature>
<dbReference type="AlphaFoldDB" id="A0A9N7TUZ2"/>
<reference evidence="2" key="1">
    <citation type="submission" date="2020-03" db="EMBL/GenBank/DDBJ databases">
        <authorList>
            <person name="Weist P."/>
        </authorList>
    </citation>
    <scope>NUCLEOTIDE SEQUENCE</scope>
</reference>
<organism evidence="2 3">
    <name type="scientific">Pleuronectes platessa</name>
    <name type="common">European plaice</name>
    <dbReference type="NCBI Taxonomy" id="8262"/>
    <lineage>
        <taxon>Eukaryota</taxon>
        <taxon>Metazoa</taxon>
        <taxon>Chordata</taxon>
        <taxon>Craniata</taxon>
        <taxon>Vertebrata</taxon>
        <taxon>Euteleostomi</taxon>
        <taxon>Actinopterygii</taxon>
        <taxon>Neopterygii</taxon>
        <taxon>Teleostei</taxon>
        <taxon>Neoteleostei</taxon>
        <taxon>Acanthomorphata</taxon>
        <taxon>Carangaria</taxon>
        <taxon>Pleuronectiformes</taxon>
        <taxon>Pleuronectoidei</taxon>
        <taxon>Pleuronectidae</taxon>
        <taxon>Pleuronectes</taxon>
    </lineage>
</organism>